<name>A0A0P0RII5_9BURK</name>
<keyword evidence="2" id="KW-1133">Transmembrane helix</keyword>
<keyword evidence="3" id="KW-0418">Kinase</keyword>
<dbReference type="AlphaFoldDB" id="A0A0P0RII5"/>
<dbReference type="EC" id="2.7.1.55" evidence="3"/>
<evidence type="ECO:0000313" key="4">
    <source>
        <dbReference type="Proteomes" id="UP000019146"/>
    </source>
</evidence>
<dbReference type="SUPFAM" id="SSF53067">
    <property type="entry name" value="Actin-like ATPase domain"/>
    <property type="match status" value="1"/>
</dbReference>
<dbReference type="PANTHER" id="PTHR18964:SF149">
    <property type="entry name" value="BIFUNCTIONAL UDP-N-ACETYLGLUCOSAMINE 2-EPIMERASE_N-ACETYLMANNOSAMINE KINASE"/>
    <property type="match status" value="1"/>
</dbReference>
<dbReference type="EMBL" id="CP012747">
    <property type="protein sequence ID" value="ALL68502.1"/>
    <property type="molecule type" value="Genomic_DNA"/>
</dbReference>
<accession>A0A0P0RII5</accession>
<keyword evidence="3" id="KW-0808">Transferase</keyword>
<feature type="transmembrane region" description="Helical" evidence="2">
    <location>
        <begin position="235"/>
        <end position="262"/>
    </location>
</feature>
<dbReference type="InterPro" id="IPR043129">
    <property type="entry name" value="ATPase_NBD"/>
</dbReference>
<dbReference type="InterPro" id="IPR000600">
    <property type="entry name" value="ROK"/>
</dbReference>
<dbReference type="Gene3D" id="3.30.420.40">
    <property type="match status" value="2"/>
</dbReference>
<dbReference type="PANTHER" id="PTHR18964">
    <property type="entry name" value="ROK (REPRESSOR, ORF, KINASE) FAMILY"/>
    <property type="match status" value="1"/>
</dbReference>
<evidence type="ECO:0000256" key="2">
    <source>
        <dbReference type="SAM" id="Phobius"/>
    </source>
</evidence>
<comment type="similarity">
    <text evidence="1">Belongs to the ROK (NagC/XylR) family.</text>
</comment>
<dbReference type="CDD" id="cd24070">
    <property type="entry name" value="ASKHA_NBD_ROK_AlsK"/>
    <property type="match status" value="1"/>
</dbReference>
<evidence type="ECO:0000256" key="1">
    <source>
        <dbReference type="ARBA" id="ARBA00006479"/>
    </source>
</evidence>
<dbReference type="KEGG" id="bcai:K788_0000455"/>
<sequence length="326" mass="34945">MIKTMNNLKSPNGEPILVVDIGGTNIKFGYSCNGEPLDYRRLFSTDVLRRGDPVHALAAMIGDVVAETAIAPQAIVAAVPGFIDTDGDRVLHAANIESLDGRRLRSELRRLVGCDVLLERDAVLTLLGEARAGVVQDANHVLGIFFGTGVGAAFLDDGKPFRGSGWALEMGLMPFHAEGPIPQDMRPNCLESYASGRALQGIAERHGVAVESIFLAGECNHSLAEEISRFIRYQAIAVGMAAAMVSPATVLLGGGVVSMVGYPRDTMTEFVRDQVPLAETGRTFDLRWSMHGWSAVLHGAPETVIEHSRQKHAACSPATFRRPGCG</sequence>
<organism evidence="3 4">
    <name type="scientific">Paraburkholderia caribensis MBA4</name>
    <dbReference type="NCBI Taxonomy" id="1323664"/>
    <lineage>
        <taxon>Bacteria</taxon>
        <taxon>Pseudomonadati</taxon>
        <taxon>Pseudomonadota</taxon>
        <taxon>Betaproteobacteria</taxon>
        <taxon>Burkholderiales</taxon>
        <taxon>Burkholderiaceae</taxon>
        <taxon>Paraburkholderia</taxon>
    </lineage>
</organism>
<reference evidence="3 4" key="1">
    <citation type="journal article" date="2014" name="Genome Announc.">
        <title>Draft Genome Sequence of the Haloacid-Degrading Burkholderia caribensis Strain MBA4.</title>
        <authorList>
            <person name="Pan Y."/>
            <person name="Kong K.F."/>
            <person name="Tsang J.S."/>
        </authorList>
    </citation>
    <scope>NUCLEOTIDE SEQUENCE [LARGE SCALE GENOMIC DNA]</scope>
    <source>
        <strain evidence="3 4">MBA4</strain>
    </source>
</reference>
<dbReference type="Pfam" id="PF00480">
    <property type="entry name" value="ROK"/>
    <property type="match status" value="1"/>
</dbReference>
<keyword evidence="2" id="KW-0812">Transmembrane</keyword>
<proteinExistence type="inferred from homology"/>
<dbReference type="GO" id="GO:0008787">
    <property type="term" value="F:D-allose kinase activity"/>
    <property type="evidence" value="ECO:0007669"/>
    <property type="project" value="UniProtKB-EC"/>
</dbReference>
<dbReference type="Proteomes" id="UP000019146">
    <property type="component" value="Chromosome 2"/>
</dbReference>
<keyword evidence="2" id="KW-0472">Membrane</keyword>
<protein>
    <submittedName>
        <fullName evidence="3">Transcriptional regulator/sugar kinase</fullName>
        <ecNumber evidence="3">2.7.1.55</ecNumber>
    </submittedName>
</protein>
<gene>
    <name evidence="3" type="ORF">K788_0000455</name>
</gene>
<evidence type="ECO:0000313" key="3">
    <source>
        <dbReference type="EMBL" id="ALL68502.1"/>
    </source>
</evidence>